<sequence>MKKQFTTLLLFCLLCWTALYAEPYFVRVNGTTDYPAVAVGEADAQGRTQYKASPVSLNNGDVITVYDEGSDAAWAISNLDPYGAFEGFTASSAGITCNTAGCYSIYVKMKYQDDIIYIEAATGCDEVGENPDQEPEPEPDPDPEPELDPDPEPDQPSDYQPGDYTSSVPSQSTDVMLQAFYWDSYSTDETDAKYGTTQWSALNEQASEMAAYFDMVWIAPSAKSSGGTGYHPSQWCNQNSAHGSRAKLEQLIANLHAGGAKVIADIVVNHRDNKSSWCDFWAEDFGEYGQFQLTAAHICRDDEVNTSGTGSCKGAATGANDTGEKYASARDLDHTNPYVQEAVEAYLKWMKDEMKYDGWRFDVAKGFSAQYFGQYIEAAQSYFSVGEYLDGNYDLLNSWVNGTGNRSTAFDFSLKFNGLNNGLAKGDLSKLVWMNGTTPQPAGMIHSGLKKYAVTLVDNHDTFERDDNNNDFAPIGSKDLILQANAFILSSPGIPCVFYPHWARYKEDIKKMVLARKAVGVHNESTVVVNDYGTDKYVATVTGKNGTLMVKIGSGSGSDVTPAGYEKAASGNNWAMYTKTNAAPAPKLIVNPAGGKYVGGVTVTLDALNAIDIYYTLDGTEPTTASTRYTAPIEIGTTNTTLKAFAVGEGGQTDVQTHVYETAPRTEPITVRFWKPANWTTVYLWAWDDNGNVYPGGEDAKWPGAVINDEGNGWWSYTFDMSIEGINFIFNDGKTSGAAQTDDLYTEESGCYGINLETGMASEIDCDGTALPQVQAEKTFTLYPNPVSNELHIMAEDNMDGIRIYSATGQLVGQQTIHATQATIDVEHLQKGIYFIQAQMGNSLGNSRFIKQ</sequence>
<feature type="signal peptide" evidence="4">
    <location>
        <begin position="1"/>
        <end position="21"/>
    </location>
</feature>
<dbReference type="NCBIfam" id="TIGR04183">
    <property type="entry name" value="Por_Secre_tail"/>
    <property type="match status" value="1"/>
</dbReference>
<dbReference type="InterPro" id="IPR059177">
    <property type="entry name" value="GH29D-like_dom"/>
</dbReference>
<feature type="domain" description="Alpha-amylase C-terminal beta-sheet" evidence="6">
    <location>
        <begin position="517"/>
        <end position="579"/>
    </location>
</feature>
<dbReference type="Pfam" id="PF16738">
    <property type="entry name" value="CBM26"/>
    <property type="match status" value="1"/>
</dbReference>
<evidence type="ECO:0000256" key="4">
    <source>
        <dbReference type="SAM" id="SignalP"/>
    </source>
</evidence>
<dbReference type="Pfam" id="PF07821">
    <property type="entry name" value="Alpha-amyl_C2"/>
    <property type="match status" value="1"/>
</dbReference>
<dbReference type="SMART" id="SM00642">
    <property type="entry name" value="Aamy"/>
    <property type="match status" value="1"/>
</dbReference>
<dbReference type="InterPro" id="IPR017853">
    <property type="entry name" value="GH"/>
</dbReference>
<dbReference type="SMART" id="SM00810">
    <property type="entry name" value="Alpha-amyl_C2"/>
    <property type="match status" value="1"/>
</dbReference>
<reference evidence="7" key="1">
    <citation type="submission" date="2020-10" db="EMBL/GenBank/DDBJ databases">
        <authorList>
            <person name="Gilroy R."/>
        </authorList>
    </citation>
    <scope>NUCLEOTIDE SEQUENCE</scope>
    <source>
        <strain evidence="7">G3-3990</strain>
    </source>
</reference>
<dbReference type="GO" id="GO:0005975">
    <property type="term" value="P:carbohydrate metabolic process"/>
    <property type="evidence" value="ECO:0007669"/>
    <property type="project" value="InterPro"/>
</dbReference>
<dbReference type="Pfam" id="PF00128">
    <property type="entry name" value="Alpha-amylase"/>
    <property type="match status" value="1"/>
</dbReference>
<evidence type="ECO:0000259" key="5">
    <source>
        <dbReference type="SMART" id="SM00642"/>
    </source>
</evidence>
<dbReference type="Pfam" id="PF13290">
    <property type="entry name" value="CHB_HEX_C_1"/>
    <property type="match status" value="1"/>
</dbReference>
<keyword evidence="4" id="KW-0732">Signal</keyword>
<dbReference type="Gene3D" id="2.60.40.1180">
    <property type="entry name" value="Golgi alpha-mannosidase II"/>
    <property type="match status" value="1"/>
</dbReference>
<dbReference type="SUPFAM" id="SSF51445">
    <property type="entry name" value="(Trans)glycosidases"/>
    <property type="match status" value="1"/>
</dbReference>
<evidence type="ECO:0000313" key="7">
    <source>
        <dbReference type="EMBL" id="MBO8461005.1"/>
    </source>
</evidence>
<dbReference type="CDD" id="cd11314">
    <property type="entry name" value="AmyAc_arch_bac_plant_AmyA"/>
    <property type="match status" value="1"/>
</dbReference>
<dbReference type="Gene3D" id="2.60.40.10">
    <property type="entry name" value="Immunoglobulins"/>
    <property type="match status" value="1"/>
</dbReference>
<dbReference type="InterPro" id="IPR012850">
    <property type="entry name" value="A-amylase_bs_C"/>
</dbReference>
<evidence type="ECO:0000256" key="3">
    <source>
        <dbReference type="SAM" id="MobiDB-lite"/>
    </source>
</evidence>
<dbReference type="Pfam" id="PF18962">
    <property type="entry name" value="Por_Secre_tail"/>
    <property type="match status" value="1"/>
</dbReference>
<dbReference type="EMBL" id="JADIMG010000109">
    <property type="protein sequence ID" value="MBO8461005.1"/>
    <property type="molecule type" value="Genomic_DNA"/>
</dbReference>
<feature type="chain" id="PRO_5038648449" evidence="4">
    <location>
        <begin position="22"/>
        <end position="852"/>
    </location>
</feature>
<dbReference type="Gene3D" id="3.20.20.80">
    <property type="entry name" value="Glycosidases"/>
    <property type="match status" value="1"/>
</dbReference>
<feature type="domain" description="Glycosyl hydrolase family 13 catalytic" evidence="5">
    <location>
        <begin position="174"/>
        <end position="516"/>
    </location>
</feature>
<keyword evidence="2" id="KW-0326">Glycosidase</keyword>
<proteinExistence type="predicted"/>
<evidence type="ECO:0000313" key="8">
    <source>
        <dbReference type="Proteomes" id="UP000823641"/>
    </source>
</evidence>
<organism evidence="7 8">
    <name type="scientific">Candidatus Gallipaludibacter merdavium</name>
    <dbReference type="NCBI Taxonomy" id="2840839"/>
    <lineage>
        <taxon>Bacteria</taxon>
        <taxon>Pseudomonadati</taxon>
        <taxon>Bacteroidota</taxon>
        <taxon>Bacteroidia</taxon>
        <taxon>Bacteroidales</taxon>
        <taxon>Candidatus Gallipaludibacter</taxon>
    </lineage>
</organism>
<dbReference type="InterPro" id="IPR026444">
    <property type="entry name" value="Secre_tail"/>
</dbReference>
<feature type="region of interest" description="Disordered" evidence="3">
    <location>
        <begin position="125"/>
        <end position="170"/>
    </location>
</feature>
<feature type="compositionally biased region" description="Acidic residues" evidence="3">
    <location>
        <begin position="126"/>
        <end position="155"/>
    </location>
</feature>
<keyword evidence="1" id="KW-0378">Hydrolase</keyword>
<dbReference type="InterPro" id="IPR013783">
    <property type="entry name" value="Ig-like_fold"/>
</dbReference>
<dbReference type="InterPro" id="IPR031965">
    <property type="entry name" value="CBM26"/>
</dbReference>
<dbReference type="InterPro" id="IPR006047">
    <property type="entry name" value="GH13_cat_dom"/>
</dbReference>
<protein>
    <submittedName>
        <fullName evidence="7">Chitobiase/beta-hexosaminidase C-terminal domain-containing protein</fullName>
    </submittedName>
</protein>
<dbReference type="PANTHER" id="PTHR43447">
    <property type="entry name" value="ALPHA-AMYLASE"/>
    <property type="match status" value="1"/>
</dbReference>
<dbReference type="GO" id="GO:0004556">
    <property type="term" value="F:alpha-amylase activity"/>
    <property type="evidence" value="ECO:0007669"/>
    <property type="project" value="InterPro"/>
</dbReference>
<evidence type="ECO:0000256" key="1">
    <source>
        <dbReference type="ARBA" id="ARBA00022801"/>
    </source>
</evidence>
<reference evidence="7" key="2">
    <citation type="journal article" date="2021" name="PeerJ">
        <title>Extensive microbial diversity within the chicken gut microbiome revealed by metagenomics and culture.</title>
        <authorList>
            <person name="Gilroy R."/>
            <person name="Ravi A."/>
            <person name="Getino M."/>
            <person name="Pursley I."/>
            <person name="Horton D.L."/>
            <person name="Alikhan N.F."/>
            <person name="Baker D."/>
            <person name="Gharbi K."/>
            <person name="Hall N."/>
            <person name="Watson M."/>
            <person name="Adriaenssens E.M."/>
            <person name="Foster-Nyarko E."/>
            <person name="Jarju S."/>
            <person name="Secka A."/>
            <person name="Antonio M."/>
            <person name="Oren A."/>
            <person name="Chaudhuri R.R."/>
            <person name="La Ragione R."/>
            <person name="Hildebrand F."/>
            <person name="Pallen M.J."/>
        </authorList>
    </citation>
    <scope>NUCLEOTIDE SEQUENCE</scope>
    <source>
        <strain evidence="7">G3-3990</strain>
    </source>
</reference>
<evidence type="ECO:0000259" key="6">
    <source>
        <dbReference type="SMART" id="SM00810"/>
    </source>
</evidence>
<dbReference type="InterPro" id="IPR013780">
    <property type="entry name" value="Glyco_hydro_b"/>
</dbReference>
<accession>A0A9D9HVY4</accession>
<name>A0A9D9HVY4_9BACT</name>
<evidence type="ECO:0000256" key="2">
    <source>
        <dbReference type="ARBA" id="ARBA00023295"/>
    </source>
</evidence>
<gene>
    <name evidence="7" type="ORF">IAA73_11860</name>
</gene>
<dbReference type="Proteomes" id="UP000823641">
    <property type="component" value="Unassembled WGS sequence"/>
</dbReference>
<dbReference type="GO" id="GO:0005509">
    <property type="term" value="F:calcium ion binding"/>
    <property type="evidence" value="ECO:0007669"/>
    <property type="project" value="InterPro"/>
</dbReference>
<comment type="caution">
    <text evidence="7">The sequence shown here is derived from an EMBL/GenBank/DDBJ whole genome shotgun (WGS) entry which is preliminary data.</text>
</comment>
<dbReference type="AlphaFoldDB" id="A0A9D9HVY4"/>